<feature type="transmembrane region" description="Helical" evidence="7">
    <location>
        <begin position="488"/>
        <end position="508"/>
    </location>
</feature>
<keyword evidence="5 7" id="KW-0472">Membrane</keyword>
<feature type="transmembrane region" description="Helical" evidence="7">
    <location>
        <begin position="313"/>
        <end position="332"/>
    </location>
</feature>
<keyword evidence="3 7" id="KW-0812">Transmembrane</keyword>
<feature type="compositionally biased region" description="Basic and acidic residues" evidence="6">
    <location>
        <begin position="137"/>
        <end position="146"/>
    </location>
</feature>
<dbReference type="PANTHER" id="PTHR22950:SF461">
    <property type="entry name" value="AMINO ACID TRANSPORTER TRANSMEMBRANE DOMAIN-CONTAINING PROTEIN"/>
    <property type="match status" value="1"/>
</dbReference>
<organism evidence="9 10">
    <name type="scientific">Aspergillus heteromorphus CBS 117.55</name>
    <dbReference type="NCBI Taxonomy" id="1448321"/>
    <lineage>
        <taxon>Eukaryota</taxon>
        <taxon>Fungi</taxon>
        <taxon>Dikarya</taxon>
        <taxon>Ascomycota</taxon>
        <taxon>Pezizomycotina</taxon>
        <taxon>Eurotiomycetes</taxon>
        <taxon>Eurotiomycetidae</taxon>
        <taxon>Eurotiales</taxon>
        <taxon>Aspergillaceae</taxon>
        <taxon>Aspergillus</taxon>
        <taxon>Aspergillus subgen. Circumdati</taxon>
    </lineage>
</organism>
<keyword evidence="4 7" id="KW-1133">Transmembrane helix</keyword>
<gene>
    <name evidence="9" type="ORF">BO70DRAFT_333027</name>
</gene>
<feature type="transmembrane region" description="Helical" evidence="7">
    <location>
        <begin position="244"/>
        <end position="262"/>
    </location>
</feature>
<sequence>MAGVFSNANLGGVADPRLGNEADIIGTEAEHRVAVEKPSGEPLHNIPAPILHGRGNIYLDTSITFENYHYWANRSREVEKEIRTDNQGLQRLGKVLIGRKVEEEDTSAQPTGAGENSSGKELSEKTPAEDSNSASDQNDKTDKVDKWGISETEWEQAQRAGRTATWGSIFYLITTDILGPSSVPWAISQMGYGPGFALYTVFGLMAYYSGMQLWKIFIGMDSTRYPMRNYGDVAFRIFGTPARIVVNVLQSFQFFINLALLIESSGQSLAQMAAGADGSGFLCFVVAEVIFMLVGFVLGQIRTLQRLSWLSNLAIWLNVIVIIMTMAVVYQYPPNYKAVWNTSKIPKGPVLTSANWPANTTLYDRINGVMNCVFAYGGATLFNELMAEMRRPYDFWKGFVIAEIFIYVCYLIEGMVVYNAQGQFCYNPAYQGIPDSAYKYQTVGNALSFITAVIAALLYANIGVKVFYSSVMRDVFHMPPLDHKSGKLIWIGLVPVYWGLAFVLAGAVPQISNLTSFEGALCIFQFSYTFPPLLLVGYNIQKDAMLPEESFNPHTGETKRVDNGVKRWIRGYKKKFAWNTFDLIYATGALATAGMGLWAAITGMKVDFAETALTPFTCTNPAG</sequence>
<protein>
    <recommendedName>
        <fullName evidence="8">Amino acid transporter transmembrane domain-containing protein</fullName>
    </recommendedName>
</protein>
<dbReference type="VEuPathDB" id="FungiDB:BO70DRAFT_333027"/>
<evidence type="ECO:0000256" key="7">
    <source>
        <dbReference type="SAM" id="Phobius"/>
    </source>
</evidence>
<evidence type="ECO:0000256" key="5">
    <source>
        <dbReference type="ARBA" id="ARBA00023136"/>
    </source>
</evidence>
<accession>A0A317WJW0</accession>
<evidence type="ECO:0000313" key="9">
    <source>
        <dbReference type="EMBL" id="PWY86643.1"/>
    </source>
</evidence>
<comment type="caution">
    <text evidence="9">The sequence shown here is derived from an EMBL/GenBank/DDBJ whole genome shotgun (WGS) entry which is preliminary data.</text>
</comment>
<dbReference type="EMBL" id="MSFL01000007">
    <property type="protein sequence ID" value="PWY86643.1"/>
    <property type="molecule type" value="Genomic_DNA"/>
</dbReference>
<dbReference type="GO" id="GO:0015179">
    <property type="term" value="F:L-amino acid transmembrane transporter activity"/>
    <property type="evidence" value="ECO:0007669"/>
    <property type="project" value="TreeGrafter"/>
</dbReference>
<dbReference type="PANTHER" id="PTHR22950">
    <property type="entry name" value="AMINO ACID TRANSPORTER"/>
    <property type="match status" value="1"/>
</dbReference>
<dbReference type="OrthoDB" id="40134at2759"/>
<feature type="region of interest" description="Disordered" evidence="6">
    <location>
        <begin position="100"/>
        <end position="146"/>
    </location>
</feature>
<evidence type="ECO:0000256" key="2">
    <source>
        <dbReference type="ARBA" id="ARBA00008066"/>
    </source>
</evidence>
<feature type="compositionally biased region" description="Polar residues" evidence="6">
    <location>
        <begin position="107"/>
        <end position="120"/>
    </location>
</feature>
<keyword evidence="10" id="KW-1185">Reference proteome</keyword>
<feature type="transmembrane region" description="Helical" evidence="7">
    <location>
        <begin position="576"/>
        <end position="601"/>
    </location>
</feature>
<feature type="transmembrane region" description="Helical" evidence="7">
    <location>
        <begin position="446"/>
        <end position="468"/>
    </location>
</feature>
<evidence type="ECO:0000313" key="10">
    <source>
        <dbReference type="Proteomes" id="UP000247233"/>
    </source>
</evidence>
<dbReference type="STRING" id="1448321.A0A317WJW0"/>
<feature type="domain" description="Amino acid transporter transmembrane" evidence="8">
    <location>
        <begin position="163"/>
        <end position="534"/>
    </location>
</feature>
<feature type="transmembrane region" description="Helical" evidence="7">
    <location>
        <begin position="398"/>
        <end position="418"/>
    </location>
</feature>
<feature type="transmembrane region" description="Helical" evidence="7">
    <location>
        <begin position="278"/>
        <end position="301"/>
    </location>
</feature>
<evidence type="ECO:0000256" key="4">
    <source>
        <dbReference type="ARBA" id="ARBA00022989"/>
    </source>
</evidence>
<dbReference type="Pfam" id="PF01490">
    <property type="entry name" value="Aa_trans"/>
    <property type="match status" value="1"/>
</dbReference>
<name>A0A317WJW0_9EURO</name>
<dbReference type="InterPro" id="IPR013057">
    <property type="entry name" value="AA_transpt_TM"/>
</dbReference>
<evidence type="ECO:0000259" key="8">
    <source>
        <dbReference type="Pfam" id="PF01490"/>
    </source>
</evidence>
<feature type="transmembrane region" description="Helical" evidence="7">
    <location>
        <begin position="514"/>
        <end position="536"/>
    </location>
</feature>
<feature type="transmembrane region" description="Helical" evidence="7">
    <location>
        <begin position="196"/>
        <end position="218"/>
    </location>
</feature>
<dbReference type="AlphaFoldDB" id="A0A317WJW0"/>
<dbReference type="GO" id="GO:0016020">
    <property type="term" value="C:membrane"/>
    <property type="evidence" value="ECO:0007669"/>
    <property type="project" value="UniProtKB-SubCell"/>
</dbReference>
<evidence type="ECO:0000256" key="6">
    <source>
        <dbReference type="SAM" id="MobiDB-lite"/>
    </source>
</evidence>
<dbReference type="RefSeq" id="XP_025400875.1">
    <property type="nucleotide sequence ID" value="XM_025540946.1"/>
</dbReference>
<proteinExistence type="inferred from homology"/>
<dbReference type="GeneID" id="37063183"/>
<comment type="subcellular location">
    <subcellularLocation>
        <location evidence="1">Membrane</location>
        <topology evidence="1">Multi-pass membrane protein</topology>
    </subcellularLocation>
</comment>
<reference evidence="9 10" key="1">
    <citation type="submission" date="2016-12" db="EMBL/GenBank/DDBJ databases">
        <title>The genomes of Aspergillus section Nigri reveals drivers in fungal speciation.</title>
        <authorList>
            <consortium name="DOE Joint Genome Institute"/>
            <person name="Vesth T.C."/>
            <person name="Nybo J."/>
            <person name="Theobald S."/>
            <person name="Brandl J."/>
            <person name="Frisvad J.C."/>
            <person name="Nielsen K.F."/>
            <person name="Lyhne E.K."/>
            <person name="Kogle M.E."/>
            <person name="Kuo A."/>
            <person name="Riley R."/>
            <person name="Clum A."/>
            <person name="Nolan M."/>
            <person name="Lipzen A."/>
            <person name="Salamov A."/>
            <person name="Henrissat B."/>
            <person name="Wiebenga A."/>
            <person name="De Vries R.P."/>
            <person name="Grigoriev I.V."/>
            <person name="Mortensen U.H."/>
            <person name="Andersen M.R."/>
            <person name="Baker S.E."/>
        </authorList>
    </citation>
    <scope>NUCLEOTIDE SEQUENCE [LARGE SCALE GENOMIC DNA]</scope>
    <source>
        <strain evidence="9 10">CBS 117.55</strain>
    </source>
</reference>
<feature type="transmembrane region" description="Helical" evidence="7">
    <location>
        <begin position="366"/>
        <end position="386"/>
    </location>
</feature>
<evidence type="ECO:0000256" key="1">
    <source>
        <dbReference type="ARBA" id="ARBA00004141"/>
    </source>
</evidence>
<evidence type="ECO:0000256" key="3">
    <source>
        <dbReference type="ARBA" id="ARBA00022692"/>
    </source>
</evidence>
<dbReference type="Proteomes" id="UP000247233">
    <property type="component" value="Unassembled WGS sequence"/>
</dbReference>
<comment type="similarity">
    <text evidence="2">Belongs to the amino acid/polyamine transporter 2 family.</text>
</comment>